<dbReference type="InterPro" id="IPR049945">
    <property type="entry name" value="AAA_22"/>
</dbReference>
<feature type="domain" description="HTH luxR-type" evidence="1">
    <location>
        <begin position="640"/>
        <end position="705"/>
    </location>
</feature>
<accession>A0ABT5SYA5</accession>
<dbReference type="InterPro" id="IPR058852">
    <property type="entry name" value="HTH_77"/>
</dbReference>
<dbReference type="PROSITE" id="PS50043">
    <property type="entry name" value="HTH_LUXR_2"/>
    <property type="match status" value="1"/>
</dbReference>
<dbReference type="PRINTS" id="PR00364">
    <property type="entry name" value="DISEASERSIST"/>
</dbReference>
<comment type="caution">
    <text evidence="2">The sequence shown here is derived from an EMBL/GenBank/DDBJ whole genome shotgun (WGS) entry which is preliminary data.</text>
</comment>
<protein>
    <submittedName>
        <fullName evidence="2">LuxR C-terminal-related transcriptional regulator</fullName>
    </submittedName>
</protein>
<dbReference type="Proteomes" id="UP001300763">
    <property type="component" value="Unassembled WGS sequence"/>
</dbReference>
<dbReference type="CDD" id="cd06170">
    <property type="entry name" value="LuxR_C_like"/>
    <property type="match status" value="1"/>
</dbReference>
<proteinExistence type="predicted"/>
<reference evidence="2 3" key="1">
    <citation type="submission" date="2023-02" db="EMBL/GenBank/DDBJ databases">
        <title>Genome sequencing required for Actinomycetospora new species description.</title>
        <authorList>
            <person name="Saimee Y."/>
            <person name="Duangmal K."/>
        </authorList>
    </citation>
    <scope>NUCLEOTIDE SEQUENCE [LARGE SCALE GENOMIC DNA]</scope>
    <source>
        <strain evidence="2 3">DW7H6</strain>
    </source>
</reference>
<dbReference type="Gene3D" id="1.25.40.10">
    <property type="entry name" value="Tetratricopeptide repeat domain"/>
    <property type="match status" value="1"/>
</dbReference>
<dbReference type="PANTHER" id="PTHR47691:SF3">
    <property type="entry name" value="HTH-TYPE TRANSCRIPTIONAL REGULATOR RV0890C-RELATED"/>
    <property type="match status" value="1"/>
</dbReference>
<dbReference type="Pfam" id="PF00196">
    <property type="entry name" value="GerE"/>
    <property type="match status" value="1"/>
</dbReference>
<dbReference type="SUPFAM" id="SSF52540">
    <property type="entry name" value="P-loop containing nucleoside triphosphate hydrolases"/>
    <property type="match status" value="1"/>
</dbReference>
<dbReference type="Gene3D" id="3.40.50.300">
    <property type="entry name" value="P-loop containing nucleotide triphosphate hydrolases"/>
    <property type="match status" value="1"/>
</dbReference>
<dbReference type="PRINTS" id="PR00038">
    <property type="entry name" value="HTHLUXR"/>
</dbReference>
<gene>
    <name evidence="2" type="ORF">PGB27_21095</name>
</gene>
<dbReference type="SUPFAM" id="SSF46894">
    <property type="entry name" value="C-terminal effector domain of the bipartite response regulators"/>
    <property type="match status" value="1"/>
</dbReference>
<evidence type="ECO:0000313" key="2">
    <source>
        <dbReference type="EMBL" id="MDD7967845.1"/>
    </source>
</evidence>
<dbReference type="SUPFAM" id="SSF48452">
    <property type="entry name" value="TPR-like"/>
    <property type="match status" value="1"/>
</dbReference>
<name>A0ABT5SYA5_9PSEU</name>
<dbReference type="Pfam" id="PF25872">
    <property type="entry name" value="HTH_77"/>
    <property type="match status" value="1"/>
</dbReference>
<sequence>MEAGAVPVPLTPLVGREREVAKARALVGTQRLLTVVGTGGCGKTRLAIEVAAGVPGAVFVDLAPLTDPALVLPTVARALGLGEAGAQPLVTTLHRHLADRDVFLLLDNLEHLLDAVEGIADLLGRCPRLRVLATSRCPLRIPGEHLLPLHPLPVPDAEPDPRACAELPSVALFLDRVRAAQPDRDLTDEDLREAARICRALDGLPLALELAAARVRTVGLAGVLADDGVRVADSPRRAVPERHRSLDGAVAWSVALLDDAAATVFRRLSVFAGSWTAPVAQQVCGGPGLDVAGALGRLVEHSLVEVVATGTGVRYRMLETLRRYAEGLAREAGDEAPVERHARWCATLATAVLTCPGPQEAVQIDAAQTEIAELRAALERCPPSATATGLQTAADLYFFWDMRGYLGEGRAHLERLLARPEAADDAVRQGALQSLGLLRLWQDDLAGAYAALEEAADLAEHRGDAGGWAWCAGSLGIAHFAGGEVDTVAARVERGLAVAREAGAWMPLLRTTCGLGLVRWLQGRPGEARALLEENAELAAPTPWGLAKAGWFLGWFDFLDGDLDAADRRFRDGMAAFTRIGDRRSLPDCHDGAACVAAARGAATEALEHLATADDLRARAGSRRNAYLRLRCDDARTAALAAPPRRVTARELEVARLVAAGLTNRQIGRRLGISERTAERHTENLRAKLGVGTRAQIAAWVGAVPTPRRADVAAVPDTGEPRTPLR</sequence>
<evidence type="ECO:0000313" key="3">
    <source>
        <dbReference type="Proteomes" id="UP001300763"/>
    </source>
</evidence>
<dbReference type="InterPro" id="IPR016032">
    <property type="entry name" value="Sig_transdc_resp-reg_C-effctor"/>
</dbReference>
<evidence type="ECO:0000259" key="1">
    <source>
        <dbReference type="PROSITE" id="PS50043"/>
    </source>
</evidence>
<dbReference type="SMART" id="SM00421">
    <property type="entry name" value="HTH_LUXR"/>
    <property type="match status" value="1"/>
</dbReference>
<dbReference type="RefSeq" id="WP_274202364.1">
    <property type="nucleotide sequence ID" value="NZ_JAQZAO010000009.1"/>
</dbReference>
<dbReference type="PANTHER" id="PTHR47691">
    <property type="entry name" value="REGULATOR-RELATED"/>
    <property type="match status" value="1"/>
</dbReference>
<keyword evidence="3" id="KW-1185">Reference proteome</keyword>
<dbReference type="EMBL" id="JAQZAO010000009">
    <property type="protein sequence ID" value="MDD7967845.1"/>
    <property type="molecule type" value="Genomic_DNA"/>
</dbReference>
<dbReference type="Gene3D" id="1.10.10.10">
    <property type="entry name" value="Winged helix-like DNA-binding domain superfamily/Winged helix DNA-binding domain"/>
    <property type="match status" value="1"/>
</dbReference>
<dbReference type="InterPro" id="IPR036388">
    <property type="entry name" value="WH-like_DNA-bd_sf"/>
</dbReference>
<dbReference type="InterPro" id="IPR027417">
    <property type="entry name" value="P-loop_NTPase"/>
</dbReference>
<dbReference type="Pfam" id="PF13401">
    <property type="entry name" value="AAA_22"/>
    <property type="match status" value="1"/>
</dbReference>
<dbReference type="InterPro" id="IPR000792">
    <property type="entry name" value="Tscrpt_reg_LuxR_C"/>
</dbReference>
<dbReference type="InterPro" id="IPR011990">
    <property type="entry name" value="TPR-like_helical_dom_sf"/>
</dbReference>
<organism evidence="2 3">
    <name type="scientific">Actinomycetospora lemnae</name>
    <dbReference type="NCBI Taxonomy" id="3019891"/>
    <lineage>
        <taxon>Bacteria</taxon>
        <taxon>Bacillati</taxon>
        <taxon>Actinomycetota</taxon>
        <taxon>Actinomycetes</taxon>
        <taxon>Pseudonocardiales</taxon>
        <taxon>Pseudonocardiaceae</taxon>
        <taxon>Actinomycetospora</taxon>
    </lineage>
</organism>